<dbReference type="RefSeq" id="WP_171702214.1">
    <property type="nucleotide sequence ID" value="NZ_JABFHI010000003.1"/>
</dbReference>
<evidence type="ECO:0000313" key="4">
    <source>
        <dbReference type="EMBL" id="NOG31741.1"/>
    </source>
</evidence>
<evidence type="ECO:0000313" key="5">
    <source>
        <dbReference type="Proteomes" id="UP000588806"/>
    </source>
</evidence>
<dbReference type="PANTHER" id="PTHR43420">
    <property type="entry name" value="ACETYLTRANSFERASE"/>
    <property type="match status" value="1"/>
</dbReference>
<dbReference type="InterPro" id="IPR000182">
    <property type="entry name" value="GNAT_dom"/>
</dbReference>
<dbReference type="SUPFAM" id="SSF55729">
    <property type="entry name" value="Acyl-CoA N-acyltransferases (Nat)"/>
    <property type="match status" value="1"/>
</dbReference>
<dbReference type="Proteomes" id="UP000588806">
    <property type="component" value="Unassembled WGS sequence"/>
</dbReference>
<keyword evidence="1 4" id="KW-0808">Transferase</keyword>
<dbReference type="InterPro" id="IPR050680">
    <property type="entry name" value="YpeA/RimI_acetyltransf"/>
</dbReference>
<comment type="caution">
    <text evidence="4">The sequence shown here is derived from an EMBL/GenBank/DDBJ whole genome shotgun (WGS) entry which is preliminary data.</text>
</comment>
<dbReference type="InterPro" id="IPR016181">
    <property type="entry name" value="Acyl_CoA_acyltransferase"/>
</dbReference>
<name>A0A7Y3XAY3_9GAMM</name>
<dbReference type="PROSITE" id="PS51186">
    <property type="entry name" value="GNAT"/>
    <property type="match status" value="1"/>
</dbReference>
<reference evidence="4 5" key="2">
    <citation type="submission" date="2020-06" db="EMBL/GenBank/DDBJ databases">
        <title>Halomonas songnenensis sp. nov., a moderately halophilic bacterium isolated from saline and alkaline soils.</title>
        <authorList>
            <person name="Jiang J."/>
            <person name="Pan Y."/>
        </authorList>
    </citation>
    <scope>NUCLEOTIDE SEQUENCE [LARGE SCALE GENOMIC DNA]</scope>
    <source>
        <strain evidence="4 5">TBZ9</strain>
    </source>
</reference>
<protein>
    <submittedName>
        <fullName evidence="4">GNAT family N-acetyltransferase</fullName>
    </submittedName>
</protein>
<dbReference type="CDD" id="cd04301">
    <property type="entry name" value="NAT_SF"/>
    <property type="match status" value="1"/>
</dbReference>
<dbReference type="Pfam" id="PF00583">
    <property type="entry name" value="Acetyltransf_1"/>
    <property type="match status" value="1"/>
</dbReference>
<evidence type="ECO:0000256" key="2">
    <source>
        <dbReference type="ARBA" id="ARBA00023315"/>
    </source>
</evidence>
<sequence>MNNRQDVHDQVVECPEVMRRDALWSLAAAQNSAGQRALAAAIQAFTQTPAPDWSGLLYYAANYPTRAVWVQPFPGNMAQLWRPQREDAEAQALLQAARKWVEAHAIRLCHCVVMPNKPAQTAFLSAAGMQRVAPLRYLSASLNNRDARGSQLTLRPWNELAPTAAQSLIEQVQVESLDSPLICEALGSAELLQGFHRQSPEADRHWFAVYSSPHDPQPIGVLLMVPRQAQGVVEVLLMGLVPTRRGLGLGRELLQAAFDYTAQIGATRLALTVDATNTPARCLYENAGFHCYHSEEIYAWVYPRTG</sequence>
<dbReference type="AlphaFoldDB" id="A0A7Y3XAY3"/>
<reference evidence="4 5" key="1">
    <citation type="submission" date="2020-05" db="EMBL/GenBank/DDBJ databases">
        <authorList>
            <person name="Ruan W."/>
            <person name="Jeon C.O."/>
            <person name="Chun B.H."/>
        </authorList>
    </citation>
    <scope>NUCLEOTIDE SEQUENCE [LARGE SCALE GENOMIC DNA]</scope>
    <source>
        <strain evidence="4 5">TBZ9</strain>
    </source>
</reference>
<keyword evidence="2" id="KW-0012">Acyltransferase</keyword>
<evidence type="ECO:0000256" key="1">
    <source>
        <dbReference type="ARBA" id="ARBA00022679"/>
    </source>
</evidence>
<dbReference type="EMBL" id="JABFHI010000003">
    <property type="protein sequence ID" value="NOG31741.1"/>
    <property type="molecule type" value="Genomic_DNA"/>
</dbReference>
<organism evidence="4 5">
    <name type="scientific">Vreelandella azerica</name>
    <dbReference type="NCBI Taxonomy" id="2732867"/>
    <lineage>
        <taxon>Bacteria</taxon>
        <taxon>Pseudomonadati</taxon>
        <taxon>Pseudomonadota</taxon>
        <taxon>Gammaproteobacteria</taxon>
        <taxon>Oceanospirillales</taxon>
        <taxon>Halomonadaceae</taxon>
        <taxon>Vreelandella</taxon>
    </lineage>
</organism>
<dbReference type="GO" id="GO:0016747">
    <property type="term" value="F:acyltransferase activity, transferring groups other than amino-acyl groups"/>
    <property type="evidence" value="ECO:0007669"/>
    <property type="project" value="InterPro"/>
</dbReference>
<gene>
    <name evidence="4" type="ORF">HLB35_08090</name>
</gene>
<keyword evidence="5" id="KW-1185">Reference proteome</keyword>
<feature type="domain" description="N-acetyltransferase" evidence="3">
    <location>
        <begin position="167"/>
        <end position="306"/>
    </location>
</feature>
<evidence type="ECO:0000259" key="3">
    <source>
        <dbReference type="PROSITE" id="PS51186"/>
    </source>
</evidence>
<proteinExistence type="predicted"/>
<accession>A0A7Y3XAY3</accession>
<dbReference type="Gene3D" id="3.40.630.30">
    <property type="match status" value="1"/>
</dbReference>